<keyword evidence="15" id="KW-0675">Receptor</keyword>
<dbReference type="EC" id="2.7.11.1" evidence="3"/>
<keyword evidence="24" id="KW-1185">Reference proteome</keyword>
<evidence type="ECO:0000256" key="9">
    <source>
        <dbReference type="ARBA" id="ARBA00022737"/>
    </source>
</evidence>
<dbReference type="InterPro" id="IPR008271">
    <property type="entry name" value="Ser/Thr_kinase_AS"/>
</dbReference>
<evidence type="ECO:0000256" key="16">
    <source>
        <dbReference type="ARBA" id="ARBA00023180"/>
    </source>
</evidence>
<keyword evidence="7 21" id="KW-0812">Transmembrane</keyword>
<evidence type="ECO:0000256" key="8">
    <source>
        <dbReference type="ARBA" id="ARBA00022729"/>
    </source>
</evidence>
<evidence type="ECO:0000256" key="13">
    <source>
        <dbReference type="ARBA" id="ARBA00022989"/>
    </source>
</evidence>
<evidence type="ECO:0000313" key="23">
    <source>
        <dbReference type="EMBL" id="KAI5335962.1"/>
    </source>
</evidence>
<keyword evidence="9" id="KW-0677">Repeat</keyword>
<evidence type="ECO:0000256" key="19">
    <source>
        <dbReference type="PROSITE-ProRule" id="PRU10141"/>
    </source>
</evidence>
<dbReference type="PANTHER" id="PTHR48006">
    <property type="entry name" value="LEUCINE-RICH REPEAT-CONTAINING PROTEIN DDB_G0281931-RELATED"/>
    <property type="match status" value="1"/>
</dbReference>
<keyword evidence="14 21" id="KW-0472">Membrane</keyword>
<dbReference type="AlphaFoldDB" id="A0AAD4Z716"/>
<dbReference type="FunFam" id="1.10.510.10:FF:000016">
    <property type="entry name" value="Somatic embryogenesis receptor-like kinase 1"/>
    <property type="match status" value="1"/>
</dbReference>
<dbReference type="GO" id="GO:0005524">
    <property type="term" value="F:ATP binding"/>
    <property type="evidence" value="ECO:0007669"/>
    <property type="project" value="UniProtKB-UniRule"/>
</dbReference>
<keyword evidence="11" id="KW-0418">Kinase</keyword>
<comment type="similarity">
    <text evidence="2">Belongs to the protein kinase superfamily. Ser/Thr protein kinase family.</text>
</comment>
<evidence type="ECO:0000256" key="11">
    <source>
        <dbReference type="ARBA" id="ARBA00022777"/>
    </source>
</evidence>
<keyword evidence="12 19" id="KW-0067">ATP-binding</keyword>
<evidence type="ECO:0000313" key="24">
    <source>
        <dbReference type="Proteomes" id="UP001054821"/>
    </source>
</evidence>
<name>A0AAD4Z716_PRUDU</name>
<dbReference type="PROSITE" id="PS00108">
    <property type="entry name" value="PROTEIN_KINASE_ST"/>
    <property type="match status" value="1"/>
</dbReference>
<dbReference type="InterPro" id="IPR051824">
    <property type="entry name" value="LRR_Rcpt-Like_S/T_Kinase"/>
</dbReference>
<keyword evidence="8" id="KW-0732">Signal</keyword>
<evidence type="ECO:0000256" key="15">
    <source>
        <dbReference type="ARBA" id="ARBA00023170"/>
    </source>
</evidence>
<keyword evidence="13 21" id="KW-1133">Transmembrane helix</keyword>
<gene>
    <name evidence="23" type="ORF">L3X38_026096</name>
</gene>
<keyword evidence="5" id="KW-0433">Leucine-rich repeat</keyword>
<evidence type="ECO:0000256" key="2">
    <source>
        <dbReference type="ARBA" id="ARBA00008684"/>
    </source>
</evidence>
<dbReference type="InterPro" id="IPR017441">
    <property type="entry name" value="Protein_kinase_ATP_BS"/>
</dbReference>
<dbReference type="EMBL" id="JAJFAZ020000004">
    <property type="protein sequence ID" value="KAI5335962.1"/>
    <property type="molecule type" value="Genomic_DNA"/>
</dbReference>
<evidence type="ECO:0000256" key="1">
    <source>
        <dbReference type="ARBA" id="ARBA00004479"/>
    </source>
</evidence>
<evidence type="ECO:0000256" key="6">
    <source>
        <dbReference type="ARBA" id="ARBA00022679"/>
    </source>
</evidence>
<dbReference type="GO" id="GO:0016020">
    <property type="term" value="C:membrane"/>
    <property type="evidence" value="ECO:0007669"/>
    <property type="project" value="UniProtKB-SubCell"/>
</dbReference>
<evidence type="ECO:0000256" key="3">
    <source>
        <dbReference type="ARBA" id="ARBA00012513"/>
    </source>
</evidence>
<protein>
    <recommendedName>
        <fullName evidence="3">non-specific serine/threonine protein kinase</fullName>
        <ecNumber evidence="3">2.7.11.1</ecNumber>
    </recommendedName>
</protein>
<evidence type="ECO:0000256" key="20">
    <source>
        <dbReference type="RuleBase" id="RU000304"/>
    </source>
</evidence>
<organism evidence="23 24">
    <name type="scientific">Prunus dulcis</name>
    <name type="common">Almond</name>
    <name type="synonym">Amygdalus dulcis</name>
    <dbReference type="NCBI Taxonomy" id="3755"/>
    <lineage>
        <taxon>Eukaryota</taxon>
        <taxon>Viridiplantae</taxon>
        <taxon>Streptophyta</taxon>
        <taxon>Embryophyta</taxon>
        <taxon>Tracheophyta</taxon>
        <taxon>Spermatophyta</taxon>
        <taxon>Magnoliopsida</taxon>
        <taxon>eudicotyledons</taxon>
        <taxon>Gunneridae</taxon>
        <taxon>Pentapetalae</taxon>
        <taxon>rosids</taxon>
        <taxon>fabids</taxon>
        <taxon>Rosales</taxon>
        <taxon>Rosaceae</taxon>
        <taxon>Amygdaloideae</taxon>
        <taxon>Amygdaleae</taxon>
        <taxon>Prunus</taxon>
    </lineage>
</organism>
<comment type="caution">
    <text evidence="23">The sequence shown here is derived from an EMBL/GenBank/DDBJ whole genome shotgun (WGS) entry which is preliminary data.</text>
</comment>
<comment type="subcellular location">
    <subcellularLocation>
        <location evidence="1">Membrane</location>
        <topology evidence="1">Single-pass type I membrane protein</topology>
    </subcellularLocation>
</comment>
<dbReference type="InterPro" id="IPR000719">
    <property type="entry name" value="Prot_kinase_dom"/>
</dbReference>
<comment type="catalytic activity">
    <reaction evidence="18">
        <text>L-seryl-[protein] + ATP = O-phospho-L-seryl-[protein] + ADP + H(+)</text>
        <dbReference type="Rhea" id="RHEA:17989"/>
        <dbReference type="Rhea" id="RHEA-COMP:9863"/>
        <dbReference type="Rhea" id="RHEA-COMP:11604"/>
        <dbReference type="ChEBI" id="CHEBI:15378"/>
        <dbReference type="ChEBI" id="CHEBI:29999"/>
        <dbReference type="ChEBI" id="CHEBI:30616"/>
        <dbReference type="ChEBI" id="CHEBI:83421"/>
        <dbReference type="ChEBI" id="CHEBI:456216"/>
        <dbReference type="EC" id="2.7.11.1"/>
    </reaction>
</comment>
<evidence type="ECO:0000256" key="17">
    <source>
        <dbReference type="ARBA" id="ARBA00047899"/>
    </source>
</evidence>
<keyword evidence="4 20" id="KW-0723">Serine/threonine-protein kinase</keyword>
<dbReference type="Proteomes" id="UP001054821">
    <property type="component" value="Chromosome 4"/>
</dbReference>
<reference evidence="23 24" key="1">
    <citation type="journal article" date="2022" name="G3 (Bethesda)">
        <title>Whole-genome sequence and methylome profiling of the almond [Prunus dulcis (Mill.) D.A. Webb] cultivar 'Nonpareil'.</title>
        <authorList>
            <person name="D'Amico-Willman K.M."/>
            <person name="Ouma W.Z."/>
            <person name="Meulia T."/>
            <person name="Sideli G.M."/>
            <person name="Gradziel T.M."/>
            <person name="Fresnedo-Ramirez J."/>
        </authorList>
    </citation>
    <scope>NUCLEOTIDE SEQUENCE [LARGE SCALE GENOMIC DNA]</scope>
    <source>
        <strain evidence="23">Clone GOH B32 T37-40</strain>
    </source>
</reference>
<dbReference type="SMART" id="SM00220">
    <property type="entry name" value="S_TKc"/>
    <property type="match status" value="1"/>
</dbReference>
<keyword evidence="16" id="KW-0325">Glycoprotein</keyword>
<evidence type="ECO:0000256" key="21">
    <source>
        <dbReference type="SAM" id="Phobius"/>
    </source>
</evidence>
<evidence type="ECO:0000256" key="7">
    <source>
        <dbReference type="ARBA" id="ARBA00022692"/>
    </source>
</evidence>
<evidence type="ECO:0000256" key="12">
    <source>
        <dbReference type="ARBA" id="ARBA00022840"/>
    </source>
</evidence>
<dbReference type="Gene3D" id="3.30.200.20">
    <property type="entry name" value="Phosphorylase Kinase, domain 1"/>
    <property type="match status" value="1"/>
</dbReference>
<dbReference type="PANTHER" id="PTHR48006:SF102">
    <property type="entry name" value="LEUCINE-RICH REPEAT-CONTAINING PROTEIN DDB_G0281931-RELATED"/>
    <property type="match status" value="1"/>
</dbReference>
<accession>A0AAD4Z716</accession>
<keyword evidence="6" id="KW-0808">Transferase</keyword>
<proteinExistence type="inferred from homology"/>
<keyword evidence="10 19" id="KW-0547">Nucleotide-binding</keyword>
<dbReference type="PROSITE" id="PS50011">
    <property type="entry name" value="PROTEIN_KINASE_DOM"/>
    <property type="match status" value="1"/>
</dbReference>
<sequence length="410" mass="46076">MRFCEKREENVRKLDEIQDCSAICLAERTFSLAQFFSTTTHSWCEKNITVMHNTSWMHFIKAISAIHYLTNQAMTPGLILQEHVLLVLLACGSSLKQPCASGSVLRVSTKKSKLGTVITSASCGVTVILLIGALFAYRYYHMHKLTHDVFVDVTGEDDCKISFGQLRRFSWREIQLATDNFDESNIIGQGGFGRVYKGVHSDNVKVAVKRLTDYNSPGGEAAFLREVQLISVAVHKNLLRLIGFCTTSSERILVYPFMKNLSVAYRLRDLKPGEKGLYWSTRKRIAFGAAHGLEYLHEHCNPKIIHRDLKAANILLDDNFEPVLGDFGLAKLVDTKSTHVTTQVRGTMGHIAPEYLSTGKSSEKTDVFGYGITLLELVTGQRAIDFARLEEEEDVLLLDHVRFIVSYMTS</sequence>
<dbReference type="InterPro" id="IPR011009">
    <property type="entry name" value="Kinase-like_dom_sf"/>
</dbReference>
<evidence type="ECO:0000256" key="18">
    <source>
        <dbReference type="ARBA" id="ARBA00048679"/>
    </source>
</evidence>
<dbReference type="FunFam" id="3.30.200.20:FF:000015">
    <property type="entry name" value="Somatic embryogenesis receptor kinase 1"/>
    <property type="match status" value="1"/>
</dbReference>
<feature type="transmembrane region" description="Helical" evidence="21">
    <location>
        <begin position="114"/>
        <end position="137"/>
    </location>
</feature>
<dbReference type="GO" id="GO:0004674">
    <property type="term" value="F:protein serine/threonine kinase activity"/>
    <property type="evidence" value="ECO:0007669"/>
    <property type="project" value="UniProtKB-KW"/>
</dbReference>
<dbReference type="Gene3D" id="1.10.510.10">
    <property type="entry name" value="Transferase(Phosphotransferase) domain 1"/>
    <property type="match status" value="1"/>
</dbReference>
<feature type="domain" description="Protein kinase" evidence="22">
    <location>
        <begin position="181"/>
        <end position="410"/>
    </location>
</feature>
<evidence type="ECO:0000256" key="5">
    <source>
        <dbReference type="ARBA" id="ARBA00022614"/>
    </source>
</evidence>
<feature type="binding site" evidence="19">
    <location>
        <position position="209"/>
    </location>
    <ligand>
        <name>ATP</name>
        <dbReference type="ChEBI" id="CHEBI:30616"/>
    </ligand>
</feature>
<dbReference type="PROSITE" id="PS00107">
    <property type="entry name" value="PROTEIN_KINASE_ATP"/>
    <property type="match status" value="1"/>
</dbReference>
<dbReference type="Pfam" id="PF00069">
    <property type="entry name" value="Pkinase"/>
    <property type="match status" value="1"/>
</dbReference>
<evidence type="ECO:0000256" key="4">
    <source>
        <dbReference type="ARBA" id="ARBA00022527"/>
    </source>
</evidence>
<evidence type="ECO:0000259" key="22">
    <source>
        <dbReference type="PROSITE" id="PS50011"/>
    </source>
</evidence>
<evidence type="ECO:0000256" key="10">
    <source>
        <dbReference type="ARBA" id="ARBA00022741"/>
    </source>
</evidence>
<comment type="catalytic activity">
    <reaction evidence="17">
        <text>L-threonyl-[protein] + ATP = O-phospho-L-threonyl-[protein] + ADP + H(+)</text>
        <dbReference type="Rhea" id="RHEA:46608"/>
        <dbReference type="Rhea" id="RHEA-COMP:11060"/>
        <dbReference type="Rhea" id="RHEA-COMP:11605"/>
        <dbReference type="ChEBI" id="CHEBI:15378"/>
        <dbReference type="ChEBI" id="CHEBI:30013"/>
        <dbReference type="ChEBI" id="CHEBI:30616"/>
        <dbReference type="ChEBI" id="CHEBI:61977"/>
        <dbReference type="ChEBI" id="CHEBI:456216"/>
        <dbReference type="EC" id="2.7.11.1"/>
    </reaction>
</comment>
<evidence type="ECO:0000256" key="14">
    <source>
        <dbReference type="ARBA" id="ARBA00023136"/>
    </source>
</evidence>
<dbReference type="SUPFAM" id="SSF56112">
    <property type="entry name" value="Protein kinase-like (PK-like)"/>
    <property type="match status" value="1"/>
</dbReference>